<keyword evidence="2" id="KW-1185">Reference proteome</keyword>
<protein>
    <submittedName>
        <fullName evidence="1">Uncharacterized protein</fullName>
    </submittedName>
</protein>
<dbReference type="Proteomes" id="UP000615455">
    <property type="component" value="Unassembled WGS sequence"/>
</dbReference>
<evidence type="ECO:0000313" key="1">
    <source>
        <dbReference type="EMBL" id="GFZ79076.1"/>
    </source>
</evidence>
<gene>
    <name evidence="1" type="ORF">GCM10008018_25820</name>
</gene>
<sequence>MAGSLLAELVGAGVDEVPCVLALVPHAVKTVVNIKVAVNNKLSERAFGF</sequence>
<accession>A0ABQ1EMW9</accession>
<name>A0ABQ1EMW9_9BACL</name>
<proteinExistence type="predicted"/>
<dbReference type="EMBL" id="BMHE01000010">
    <property type="protein sequence ID" value="GFZ79076.1"/>
    <property type="molecule type" value="Genomic_DNA"/>
</dbReference>
<comment type="caution">
    <text evidence="1">The sequence shown here is derived from an EMBL/GenBank/DDBJ whole genome shotgun (WGS) entry which is preliminary data.</text>
</comment>
<organism evidence="1 2">
    <name type="scientific">Paenibacillus marchantiophytorum</name>
    <dbReference type="NCBI Taxonomy" id="1619310"/>
    <lineage>
        <taxon>Bacteria</taxon>
        <taxon>Bacillati</taxon>
        <taxon>Bacillota</taxon>
        <taxon>Bacilli</taxon>
        <taxon>Bacillales</taxon>
        <taxon>Paenibacillaceae</taxon>
        <taxon>Paenibacillus</taxon>
    </lineage>
</organism>
<reference evidence="2" key="1">
    <citation type="journal article" date="2019" name="Int. J. Syst. Evol. Microbiol.">
        <title>The Global Catalogue of Microorganisms (GCM) 10K type strain sequencing project: providing services to taxonomists for standard genome sequencing and annotation.</title>
        <authorList>
            <consortium name="The Broad Institute Genomics Platform"/>
            <consortium name="The Broad Institute Genome Sequencing Center for Infectious Disease"/>
            <person name="Wu L."/>
            <person name="Ma J."/>
        </authorList>
    </citation>
    <scope>NUCLEOTIDE SEQUENCE [LARGE SCALE GENOMIC DNA]</scope>
    <source>
        <strain evidence="2">CGMCC 1.15043</strain>
    </source>
</reference>
<evidence type="ECO:0000313" key="2">
    <source>
        <dbReference type="Proteomes" id="UP000615455"/>
    </source>
</evidence>